<gene>
    <name evidence="1" type="ORF">UT53_C0012G0002</name>
</gene>
<name>A0A0G0SD21_9BACT</name>
<protein>
    <submittedName>
        <fullName evidence="1">Uncharacterized protein</fullName>
    </submittedName>
</protein>
<comment type="caution">
    <text evidence="1">The sequence shown here is derived from an EMBL/GenBank/DDBJ whole genome shotgun (WGS) entry which is preliminary data.</text>
</comment>
<dbReference type="AlphaFoldDB" id="A0A0G0SD21"/>
<organism evidence="1 2">
    <name type="scientific">Candidatus Yanofskybacteria bacterium GW2011_GWD2_39_48</name>
    <dbReference type="NCBI Taxonomy" id="1619031"/>
    <lineage>
        <taxon>Bacteria</taxon>
        <taxon>Candidatus Yanofskyibacteriota</taxon>
    </lineage>
</organism>
<reference evidence="1 2" key="1">
    <citation type="journal article" date="2015" name="Nature">
        <title>rRNA introns, odd ribosomes, and small enigmatic genomes across a large radiation of phyla.</title>
        <authorList>
            <person name="Brown C.T."/>
            <person name="Hug L.A."/>
            <person name="Thomas B.C."/>
            <person name="Sharon I."/>
            <person name="Castelle C.J."/>
            <person name="Singh A."/>
            <person name="Wilkins M.J."/>
            <person name="Williams K.H."/>
            <person name="Banfield J.F."/>
        </authorList>
    </citation>
    <scope>NUCLEOTIDE SEQUENCE [LARGE SCALE GENOMIC DNA]</scope>
</reference>
<evidence type="ECO:0000313" key="2">
    <source>
        <dbReference type="Proteomes" id="UP000034764"/>
    </source>
</evidence>
<dbReference type="Proteomes" id="UP000034764">
    <property type="component" value="Unassembled WGS sequence"/>
</dbReference>
<evidence type="ECO:0000313" key="1">
    <source>
        <dbReference type="EMBL" id="KKR23582.1"/>
    </source>
</evidence>
<proteinExistence type="predicted"/>
<sequence>MKKILVLITLIFSLILVWPTNKVLDGSAQLQTNSIISKVIAKLREDQNITLNLEEYKRRYIYDCVSRDLCSTEPKSIERIKTIRNIDYVIEKDGKRIDPPKKMRFNMSALDGKILVRYDFVEIDSLDPNAMVYDFHPKTDRPKATSATERAIDTTTGRMTISRSDFGIISISSELSRPISFGNLFLIEVFRLFNFDITVDRKKFHNKYYTTTRSVTYVKFQRVFSHKKYEKHEIVLTNPSQ</sequence>
<accession>A0A0G0SD21</accession>
<dbReference type="EMBL" id="LBXD01000012">
    <property type="protein sequence ID" value="KKR23582.1"/>
    <property type="molecule type" value="Genomic_DNA"/>
</dbReference>